<dbReference type="EMBL" id="JBJKBG010000010">
    <property type="protein sequence ID" value="KAL3720185.1"/>
    <property type="molecule type" value="Genomic_DNA"/>
</dbReference>
<dbReference type="AlphaFoldDB" id="A0ABD3IYM6"/>
<organism evidence="3 4">
    <name type="scientific">Eucalyptus globulus</name>
    <name type="common">Tasmanian blue gum</name>
    <dbReference type="NCBI Taxonomy" id="34317"/>
    <lineage>
        <taxon>Eukaryota</taxon>
        <taxon>Viridiplantae</taxon>
        <taxon>Streptophyta</taxon>
        <taxon>Embryophyta</taxon>
        <taxon>Tracheophyta</taxon>
        <taxon>Spermatophyta</taxon>
        <taxon>Magnoliopsida</taxon>
        <taxon>eudicotyledons</taxon>
        <taxon>Gunneridae</taxon>
        <taxon>Pentapetalae</taxon>
        <taxon>rosids</taxon>
        <taxon>malvids</taxon>
        <taxon>Myrtales</taxon>
        <taxon>Myrtaceae</taxon>
        <taxon>Myrtoideae</taxon>
        <taxon>Eucalypteae</taxon>
        <taxon>Eucalyptus</taxon>
    </lineage>
</organism>
<evidence type="ECO:0000256" key="1">
    <source>
        <dbReference type="SAM" id="MobiDB-lite"/>
    </source>
</evidence>
<comment type="caution">
    <text evidence="3">The sequence shown here is derived from an EMBL/GenBank/DDBJ whole genome shotgun (WGS) entry which is preliminary data.</text>
</comment>
<dbReference type="Pfam" id="PF25568">
    <property type="entry name" value="AAA_lid_At3g28540"/>
    <property type="match status" value="1"/>
</dbReference>
<dbReference type="Proteomes" id="UP001634007">
    <property type="component" value="Unassembled WGS sequence"/>
</dbReference>
<feature type="compositionally biased region" description="Basic and acidic residues" evidence="1">
    <location>
        <begin position="108"/>
        <end position="121"/>
    </location>
</feature>
<protein>
    <recommendedName>
        <fullName evidence="2">AAA+ ATPase At3g28540-like C-terminal domain-containing protein</fullName>
    </recommendedName>
</protein>
<dbReference type="SUPFAM" id="SSF52540">
    <property type="entry name" value="P-loop containing nucleoside triphosphate hydrolases"/>
    <property type="match status" value="1"/>
</dbReference>
<sequence>AVRERMGFTINFADKLDPALIRRGRIDKRIETSHCRFEAFNVHARNYWDLRDNRLFADIRSLLEEVDMTPAHVAENLMPKSSFEDNAEACLEGLAEFLEKARRATGLKEAKKGMGKRRPEDLINFSA</sequence>
<dbReference type="InterPro" id="IPR050747">
    <property type="entry name" value="Mitochondrial_chaperone_BCS1"/>
</dbReference>
<dbReference type="Gene3D" id="6.10.280.40">
    <property type="match status" value="1"/>
</dbReference>
<dbReference type="InterPro" id="IPR027417">
    <property type="entry name" value="P-loop_NTPase"/>
</dbReference>
<evidence type="ECO:0000313" key="3">
    <source>
        <dbReference type="EMBL" id="KAL3720185.1"/>
    </source>
</evidence>
<reference evidence="3 4" key="1">
    <citation type="submission" date="2024-11" db="EMBL/GenBank/DDBJ databases">
        <title>Chromosome-level genome assembly of Eucalyptus globulus Labill. provides insights into its genome evolution.</title>
        <authorList>
            <person name="Li X."/>
        </authorList>
    </citation>
    <scope>NUCLEOTIDE SEQUENCE [LARGE SCALE GENOMIC DNA]</scope>
    <source>
        <strain evidence="3">CL2024</strain>
        <tissue evidence="3">Fresh tender leaves</tissue>
    </source>
</reference>
<dbReference type="PANTHER" id="PTHR23070">
    <property type="entry name" value="BCS1 AAA-TYPE ATPASE"/>
    <property type="match status" value="1"/>
</dbReference>
<keyword evidence="4" id="KW-1185">Reference proteome</keyword>
<proteinExistence type="predicted"/>
<evidence type="ECO:0000259" key="2">
    <source>
        <dbReference type="Pfam" id="PF25568"/>
    </source>
</evidence>
<gene>
    <name evidence="3" type="ORF">ACJRO7_005071</name>
</gene>
<dbReference type="InterPro" id="IPR058017">
    <property type="entry name" value="At3g28540-like_C"/>
</dbReference>
<feature type="domain" description="AAA+ ATPase At3g28540-like C-terminal" evidence="2">
    <location>
        <begin position="35"/>
        <end position="105"/>
    </location>
</feature>
<feature type="region of interest" description="Disordered" evidence="1">
    <location>
        <begin position="108"/>
        <end position="127"/>
    </location>
</feature>
<evidence type="ECO:0000313" key="4">
    <source>
        <dbReference type="Proteomes" id="UP001634007"/>
    </source>
</evidence>
<accession>A0ABD3IYM6</accession>
<feature type="non-terminal residue" evidence="3">
    <location>
        <position position="1"/>
    </location>
</feature>
<name>A0ABD3IYM6_EUCGL</name>